<evidence type="ECO:0000259" key="4">
    <source>
        <dbReference type="Pfam" id="PF06722"/>
    </source>
</evidence>
<evidence type="ECO:0000313" key="7">
    <source>
        <dbReference type="Proteomes" id="UP000483802"/>
    </source>
</evidence>
<dbReference type="SUPFAM" id="SSF53756">
    <property type="entry name" value="UDP-Glycosyltransferase/glycogen phosphorylase"/>
    <property type="match status" value="1"/>
</dbReference>
<dbReference type="EMBL" id="WPNZ01000033">
    <property type="protein sequence ID" value="MVO90445.1"/>
    <property type="molecule type" value="Genomic_DNA"/>
</dbReference>
<name>A0A6L6X933_9ACTN</name>
<evidence type="ECO:0000313" key="6">
    <source>
        <dbReference type="EMBL" id="MVO90445.1"/>
    </source>
</evidence>
<feature type="domain" description="Erythromycin biosynthesis protein CIII-like N-terminal" evidence="5">
    <location>
        <begin position="34"/>
        <end position="237"/>
    </location>
</feature>
<dbReference type="Pfam" id="PF21036">
    <property type="entry name" value="EryCIII-like_N"/>
    <property type="match status" value="1"/>
</dbReference>
<evidence type="ECO:0000256" key="1">
    <source>
        <dbReference type="ARBA" id="ARBA00006962"/>
    </source>
</evidence>
<dbReference type="Gene3D" id="3.40.50.2000">
    <property type="entry name" value="Glycogen Phosphorylase B"/>
    <property type="match status" value="2"/>
</dbReference>
<dbReference type="AlphaFoldDB" id="A0A6L6X933"/>
<dbReference type="Proteomes" id="UP000483802">
    <property type="component" value="Unassembled WGS sequence"/>
</dbReference>
<dbReference type="PANTHER" id="PTHR48050">
    <property type="entry name" value="STEROL 3-BETA-GLUCOSYLTRANSFERASE"/>
    <property type="match status" value="1"/>
</dbReference>
<reference evidence="6 7" key="1">
    <citation type="submission" date="2019-11" db="EMBL/GenBank/DDBJ databases">
        <title>Streptomyces typhae sp. nov., a novel endophytic actinomycete isolated from the root of cattail pollen (Typha angustifolia L.).</title>
        <authorList>
            <person name="Peng C."/>
        </authorList>
    </citation>
    <scope>NUCLEOTIDE SEQUENCE [LARGE SCALE GENOMIC DNA]</scope>
    <source>
        <strain evidence="7">p1417</strain>
    </source>
</reference>
<organism evidence="6 7">
    <name type="scientific">Streptomyces typhae</name>
    <dbReference type="NCBI Taxonomy" id="2681492"/>
    <lineage>
        <taxon>Bacteria</taxon>
        <taxon>Bacillati</taxon>
        <taxon>Actinomycetota</taxon>
        <taxon>Actinomycetes</taxon>
        <taxon>Kitasatosporales</taxon>
        <taxon>Streptomycetaceae</taxon>
        <taxon>Streptomyces</taxon>
    </lineage>
</organism>
<dbReference type="InterPro" id="IPR002213">
    <property type="entry name" value="UDP_glucos_trans"/>
</dbReference>
<keyword evidence="2" id="KW-0328">Glycosyltransferase</keyword>
<comment type="caution">
    <text evidence="6">The sequence shown here is derived from an EMBL/GenBank/DDBJ whole genome shotgun (WGS) entry which is preliminary data.</text>
</comment>
<comment type="similarity">
    <text evidence="1">Belongs to the glycosyltransferase 28 family.</text>
</comment>
<dbReference type="CDD" id="cd03784">
    <property type="entry name" value="GT1_Gtf-like"/>
    <property type="match status" value="1"/>
</dbReference>
<gene>
    <name evidence="6" type="ORF">GPA10_38285</name>
</gene>
<sequence>MREWRTRRETHIMRILFATTPGIGHSFPTVPLAWALRLAGHEVLYATGGDALAVREAGLPVEDVCPGRTVVSMVQETFAARPDLAAAYAEVDHSSFESTQRFYAVLLNQQTDMMDRYVAVAQEWQPDAVVFSSLGIGGLLAAGKVGVPAFEHGYGFVHTGRYTRDLREWNAECFERHDAELPEVLHTIDIAPPSVAGDGGTGGAAWPLRHLPYNGGGVVPEWLHTPSERPRITVTLGTTAPGFGGLGPLDRVIELAAGTDAEFVLALGDIDTSSLPTLPDNARLAGWVPLNLLLGRSAGLIHHGGSGTTLAALEAGLPQILMPDQGERAESAARVAARGAGLNVRHEEISAEHVDALLNDGALRKCAAEVRREIHGLPLPAAVAERLVAAVAG</sequence>
<accession>A0A6L6X933</accession>
<dbReference type="GO" id="GO:0008194">
    <property type="term" value="F:UDP-glycosyltransferase activity"/>
    <property type="evidence" value="ECO:0007669"/>
    <property type="project" value="InterPro"/>
</dbReference>
<evidence type="ECO:0000256" key="2">
    <source>
        <dbReference type="ARBA" id="ARBA00022676"/>
    </source>
</evidence>
<feature type="domain" description="Erythromycin biosynthesis protein CIII-like C-terminal" evidence="4">
    <location>
        <begin position="252"/>
        <end position="389"/>
    </location>
</feature>
<keyword evidence="3" id="KW-0808">Transferase</keyword>
<evidence type="ECO:0000259" key="5">
    <source>
        <dbReference type="Pfam" id="PF21036"/>
    </source>
</evidence>
<dbReference type="FunFam" id="3.40.50.2000:FF:000072">
    <property type="entry name" value="Glycosyl transferase"/>
    <property type="match status" value="1"/>
</dbReference>
<protein>
    <submittedName>
        <fullName evidence="6">DUF1205 domain-containing protein</fullName>
    </submittedName>
</protein>
<dbReference type="Pfam" id="PF06722">
    <property type="entry name" value="EryCIII-like_C"/>
    <property type="match status" value="1"/>
</dbReference>
<dbReference type="InterPro" id="IPR050426">
    <property type="entry name" value="Glycosyltransferase_28"/>
</dbReference>
<dbReference type="InterPro" id="IPR048284">
    <property type="entry name" value="EryCIII-like_N"/>
</dbReference>
<dbReference type="InterPro" id="IPR010610">
    <property type="entry name" value="EryCIII-like_C"/>
</dbReference>
<dbReference type="GO" id="GO:0017000">
    <property type="term" value="P:antibiotic biosynthetic process"/>
    <property type="evidence" value="ECO:0007669"/>
    <property type="project" value="UniProtKB-ARBA"/>
</dbReference>
<keyword evidence="7" id="KW-1185">Reference proteome</keyword>
<dbReference type="PANTHER" id="PTHR48050:SF13">
    <property type="entry name" value="STEROL 3-BETA-GLUCOSYLTRANSFERASE UGT80A2"/>
    <property type="match status" value="1"/>
</dbReference>
<dbReference type="GO" id="GO:0016758">
    <property type="term" value="F:hexosyltransferase activity"/>
    <property type="evidence" value="ECO:0007669"/>
    <property type="project" value="UniProtKB-ARBA"/>
</dbReference>
<evidence type="ECO:0000256" key="3">
    <source>
        <dbReference type="ARBA" id="ARBA00022679"/>
    </source>
</evidence>
<proteinExistence type="inferred from homology"/>